<evidence type="ECO:0000259" key="1">
    <source>
        <dbReference type="Pfam" id="PF02371"/>
    </source>
</evidence>
<organism evidence="2 3">
    <name type="scientific">Mycobacterium pseudokansasii</name>
    <dbReference type="NCBI Taxonomy" id="2341080"/>
    <lineage>
        <taxon>Bacteria</taxon>
        <taxon>Bacillati</taxon>
        <taxon>Actinomycetota</taxon>
        <taxon>Actinomycetes</taxon>
        <taxon>Mycobacteriales</taxon>
        <taxon>Mycobacteriaceae</taxon>
        <taxon>Mycobacterium</taxon>
    </lineage>
</organism>
<accession>A0A498R0B2</accession>
<proteinExistence type="predicted"/>
<dbReference type="Proteomes" id="UP000268285">
    <property type="component" value="Unassembled WGS sequence"/>
</dbReference>
<dbReference type="Pfam" id="PF02371">
    <property type="entry name" value="Transposase_20"/>
    <property type="match status" value="1"/>
</dbReference>
<evidence type="ECO:0000313" key="2">
    <source>
        <dbReference type="EMBL" id="VBA55781.1"/>
    </source>
</evidence>
<dbReference type="PANTHER" id="PTHR33055">
    <property type="entry name" value="TRANSPOSASE FOR INSERTION SEQUENCE ELEMENT IS1111A"/>
    <property type="match status" value="1"/>
</dbReference>
<name>A0A498R0B2_9MYCO</name>
<evidence type="ECO:0000313" key="3">
    <source>
        <dbReference type="Proteomes" id="UP000268285"/>
    </source>
</evidence>
<keyword evidence="3" id="KW-1185">Reference proteome</keyword>
<protein>
    <recommendedName>
        <fullName evidence="1">Transposase IS116/IS110/IS902 C-terminal domain-containing protein</fullName>
    </recommendedName>
</protein>
<sequence>MLRDLTRARTSITRARTKEIQRLEKPLEDAGIKLSAVASNIVGVSGRAMLEALIGGQRDPVVLADLAKQRLAFSSEKIPASTEALRGPFSDHHAFMARLYLDRIDAHGADIARLEERIEEAIKPFQPARELLMSIPGFSHIVADVFIAETGADMSVFPTAAHLASWAAVVPGCNESAGRLKSATTRPGNRHLKAALGVAALSAARSKDTYYNARYRRIAGTHRPATSHRRKARSPSVPALIALVAVEHSMLIDAWNMVVNGAFYHDPGADYSTRHHPGQTKAKAIKQLQALGYTVTLEPLTHAAQHRGPATHPLRVTAFSSKTQNRTIPWGFGRFYVCSPC</sequence>
<reference evidence="2 3" key="1">
    <citation type="submission" date="2018-09" db="EMBL/GenBank/DDBJ databases">
        <authorList>
            <person name="Tagini F."/>
        </authorList>
    </citation>
    <scope>NUCLEOTIDE SEQUENCE [LARGE SCALE GENOMIC DNA]</scope>
    <source>
        <strain evidence="2 3">MK142</strain>
    </source>
</reference>
<dbReference type="GO" id="GO:0004803">
    <property type="term" value="F:transposase activity"/>
    <property type="evidence" value="ECO:0007669"/>
    <property type="project" value="InterPro"/>
</dbReference>
<dbReference type="InterPro" id="IPR003346">
    <property type="entry name" value="Transposase_20"/>
</dbReference>
<dbReference type="GO" id="GO:0003677">
    <property type="term" value="F:DNA binding"/>
    <property type="evidence" value="ECO:0007669"/>
    <property type="project" value="InterPro"/>
</dbReference>
<dbReference type="PANTHER" id="PTHR33055:SF15">
    <property type="entry name" value="TRANSPOSASE-RELATED"/>
    <property type="match status" value="1"/>
</dbReference>
<dbReference type="InterPro" id="IPR047650">
    <property type="entry name" value="Transpos_IS110"/>
</dbReference>
<dbReference type="EMBL" id="UPHU01000001">
    <property type="protein sequence ID" value="VBA55781.1"/>
    <property type="molecule type" value="Genomic_DNA"/>
</dbReference>
<dbReference type="GO" id="GO:0006313">
    <property type="term" value="P:DNA transposition"/>
    <property type="evidence" value="ECO:0007669"/>
    <property type="project" value="InterPro"/>
</dbReference>
<gene>
    <name evidence="2" type="ORF">LAUMK142_05254</name>
</gene>
<feature type="domain" description="Transposase IS116/IS110/IS902 C-terminal" evidence="1">
    <location>
        <begin position="130"/>
        <end position="215"/>
    </location>
</feature>
<dbReference type="AlphaFoldDB" id="A0A498R0B2"/>